<feature type="non-terminal residue" evidence="1">
    <location>
        <position position="44"/>
    </location>
</feature>
<dbReference type="SUPFAM" id="SSF48403">
    <property type="entry name" value="Ankyrin repeat"/>
    <property type="match status" value="1"/>
</dbReference>
<dbReference type="Gene3D" id="1.25.40.20">
    <property type="entry name" value="Ankyrin repeat-containing domain"/>
    <property type="match status" value="1"/>
</dbReference>
<dbReference type="InterPro" id="IPR002110">
    <property type="entry name" value="Ankyrin_rpt"/>
</dbReference>
<dbReference type="Proteomes" id="UP000486351">
    <property type="component" value="Unassembled WGS sequence"/>
</dbReference>
<dbReference type="InterPro" id="IPR036770">
    <property type="entry name" value="Ankyrin_rpt-contain_sf"/>
</dbReference>
<reference evidence="1 2" key="1">
    <citation type="submission" date="2018-09" db="EMBL/GenBank/DDBJ databases">
        <title>Genomic investigation of the strawberry pathogen Phytophthora fragariae indicates pathogenicity is determined by transcriptional variation in three key races.</title>
        <authorList>
            <person name="Adams T.M."/>
            <person name="Armitage A.D."/>
            <person name="Sobczyk M.K."/>
            <person name="Bates H.J."/>
            <person name="Dunwell J.M."/>
            <person name="Nellist C.F."/>
            <person name="Harrison R.J."/>
        </authorList>
    </citation>
    <scope>NUCLEOTIDE SEQUENCE [LARGE SCALE GENOMIC DNA]</scope>
    <source>
        <strain evidence="1 2">NOV-77</strain>
    </source>
</reference>
<evidence type="ECO:0000313" key="1">
    <source>
        <dbReference type="EMBL" id="KAE9268315.1"/>
    </source>
</evidence>
<name>A0A6G0Q3L3_9STRA</name>
<sequence length="44" mass="4795">MASLDGASHSTAMCWAASEGNLEAMRRLREEHGADVNAADYDKR</sequence>
<accession>A0A6G0Q3L3</accession>
<evidence type="ECO:0008006" key="3">
    <source>
        <dbReference type="Google" id="ProtNLM"/>
    </source>
</evidence>
<comment type="caution">
    <text evidence="1">The sequence shown here is derived from an EMBL/GenBank/DDBJ whole genome shotgun (WGS) entry which is preliminary data.</text>
</comment>
<evidence type="ECO:0000313" key="2">
    <source>
        <dbReference type="Proteomes" id="UP000486351"/>
    </source>
</evidence>
<proteinExistence type="predicted"/>
<protein>
    <recommendedName>
        <fullName evidence="3">Ankyrin repeat protein</fullName>
    </recommendedName>
</protein>
<gene>
    <name evidence="1" type="ORF">PF008_g31150</name>
</gene>
<dbReference type="EMBL" id="QXFY01006591">
    <property type="protein sequence ID" value="KAE9268315.1"/>
    <property type="molecule type" value="Genomic_DNA"/>
</dbReference>
<organism evidence="1 2">
    <name type="scientific">Phytophthora fragariae</name>
    <dbReference type="NCBI Taxonomy" id="53985"/>
    <lineage>
        <taxon>Eukaryota</taxon>
        <taxon>Sar</taxon>
        <taxon>Stramenopiles</taxon>
        <taxon>Oomycota</taxon>
        <taxon>Peronosporomycetes</taxon>
        <taxon>Peronosporales</taxon>
        <taxon>Peronosporaceae</taxon>
        <taxon>Phytophthora</taxon>
    </lineage>
</organism>
<dbReference type="Pfam" id="PF00023">
    <property type="entry name" value="Ank"/>
    <property type="match status" value="1"/>
</dbReference>
<dbReference type="AlphaFoldDB" id="A0A6G0Q3L3"/>